<feature type="signal peptide" evidence="6">
    <location>
        <begin position="1"/>
        <end position="19"/>
    </location>
</feature>
<proteinExistence type="inferred from homology"/>
<dbReference type="InterPro" id="IPR002654">
    <property type="entry name" value="Glyco_trans_25"/>
</dbReference>
<dbReference type="GO" id="GO:0050211">
    <property type="term" value="F:procollagen galactosyltransferase activity"/>
    <property type="evidence" value="ECO:0007669"/>
    <property type="project" value="TreeGrafter"/>
</dbReference>
<protein>
    <submittedName>
        <fullName evidence="8">GT252 galactosyltransferase</fullName>
    </submittedName>
</protein>
<feature type="domain" description="Glycosyl transferase family 25" evidence="7">
    <location>
        <begin position="325"/>
        <end position="536"/>
    </location>
</feature>
<dbReference type="PANTHER" id="PTHR10730">
    <property type="entry name" value="PROCOLLAGEN-LYSINE,2-OXOGLUTARATE 5-DIOXYGENASE/GLYCOSYLTRANSFERASE 25 FAMILY MEMBER"/>
    <property type="match status" value="1"/>
</dbReference>
<feature type="non-terminal residue" evidence="8">
    <location>
        <position position="1"/>
    </location>
</feature>
<evidence type="ECO:0000256" key="4">
    <source>
        <dbReference type="ARBA" id="ARBA00023180"/>
    </source>
</evidence>
<gene>
    <name evidence="8" type="primary">Colgalt2</name>
    <name evidence="8" type="ORF">GTO96_0009094</name>
</gene>
<evidence type="ECO:0000256" key="3">
    <source>
        <dbReference type="ARBA" id="ARBA00022824"/>
    </source>
</evidence>
<comment type="caution">
    <text evidence="8">The sequence shown here is derived from an EMBL/GenBank/DDBJ whole genome shotgun (WGS) entry which is preliminary data.</text>
</comment>
<keyword evidence="4" id="KW-0325">Glycoprotein</keyword>
<accession>A0A8X7X497</accession>
<keyword evidence="2 6" id="KW-0732">Signal</keyword>
<keyword evidence="8" id="KW-0328">Glycosyltransferase</keyword>
<dbReference type="InterPro" id="IPR029044">
    <property type="entry name" value="Nucleotide-diphossugar_trans"/>
</dbReference>
<keyword evidence="9" id="KW-1185">Reference proteome</keyword>
<comment type="similarity">
    <text evidence="1">Belongs to the glycosyltransferase 25 family.</text>
</comment>
<reference evidence="8 9" key="1">
    <citation type="journal article" date="2021" name="Cell">
        <title>Tracing the genetic footprints of vertebrate landing in non-teleost ray-finned fishes.</title>
        <authorList>
            <person name="Bi X."/>
            <person name="Wang K."/>
            <person name="Yang L."/>
            <person name="Pan H."/>
            <person name="Jiang H."/>
            <person name="Wei Q."/>
            <person name="Fang M."/>
            <person name="Yu H."/>
            <person name="Zhu C."/>
            <person name="Cai Y."/>
            <person name="He Y."/>
            <person name="Gan X."/>
            <person name="Zeng H."/>
            <person name="Yu D."/>
            <person name="Zhu Y."/>
            <person name="Jiang H."/>
            <person name="Qiu Q."/>
            <person name="Yang H."/>
            <person name="Zhang Y.E."/>
            <person name="Wang W."/>
            <person name="Zhu M."/>
            <person name="He S."/>
            <person name="Zhang G."/>
        </authorList>
    </citation>
    <scope>NUCLEOTIDE SEQUENCE [LARGE SCALE GENOMIC DNA]</scope>
    <source>
        <strain evidence="8">Bchr_013</strain>
    </source>
</reference>
<feature type="compositionally biased region" description="Polar residues" evidence="5">
    <location>
        <begin position="604"/>
        <end position="627"/>
    </location>
</feature>
<dbReference type="Pfam" id="PF01755">
    <property type="entry name" value="Glyco_transf_25"/>
    <property type="match status" value="1"/>
</dbReference>
<dbReference type="AlphaFoldDB" id="A0A8X7X497"/>
<feature type="chain" id="PRO_5036473627" evidence="6">
    <location>
        <begin position="20"/>
        <end position="637"/>
    </location>
</feature>
<dbReference type="SUPFAM" id="SSF53448">
    <property type="entry name" value="Nucleotide-diphospho-sugar transferases"/>
    <property type="match status" value="1"/>
</dbReference>
<dbReference type="PANTHER" id="PTHR10730:SF8">
    <property type="entry name" value="PROCOLLAGEN GALACTOSYLTRANSFERASE 2"/>
    <property type="match status" value="1"/>
</dbReference>
<evidence type="ECO:0000259" key="7">
    <source>
        <dbReference type="Pfam" id="PF01755"/>
    </source>
</evidence>
<evidence type="ECO:0000256" key="6">
    <source>
        <dbReference type="SAM" id="SignalP"/>
    </source>
</evidence>
<evidence type="ECO:0000313" key="8">
    <source>
        <dbReference type="EMBL" id="KAG2461660.1"/>
    </source>
</evidence>
<organism evidence="8 9">
    <name type="scientific">Polypterus senegalus</name>
    <name type="common">Senegal bichir</name>
    <dbReference type="NCBI Taxonomy" id="55291"/>
    <lineage>
        <taxon>Eukaryota</taxon>
        <taxon>Metazoa</taxon>
        <taxon>Chordata</taxon>
        <taxon>Craniata</taxon>
        <taxon>Vertebrata</taxon>
        <taxon>Euteleostomi</taxon>
        <taxon>Actinopterygii</taxon>
        <taxon>Polypteriformes</taxon>
        <taxon>Polypteridae</taxon>
        <taxon>Polypterus</taxon>
    </lineage>
</organism>
<evidence type="ECO:0000256" key="5">
    <source>
        <dbReference type="SAM" id="MobiDB-lite"/>
    </source>
</evidence>
<evidence type="ECO:0000256" key="1">
    <source>
        <dbReference type="ARBA" id="ARBA00006721"/>
    </source>
</evidence>
<keyword evidence="8" id="KW-0808">Transferase</keyword>
<sequence length="637" mass="72374">MATGTALTLGLLLLSVARGLRPDDAGPPAESPLQKPTVMIAILARNSAHSLPLYLGCIERLDYPKERLAIWAASDHNVDNTSAVLQEWQKNVQKLYHHVEWKNVQEPRSYPDESGPKHWTSSRFKQVMKLRQEALQSARELWADYVLFADADNFLSNPQILNLMILENRTIVAPMLESRSLYSNFWCGITSQGYYKRTPDYVPIREWKQTGCFAVPMVHSTFLIDLRKAATRSLAFYPPHPDYTWAFDDIMVFAFSARQAGIQMYVCNQVHYGYLPVPLKPQQTLEEEVDSCIHVQTDAMVDRPPIEPSQYVHMPMASLDKAGFDEIFLINLKKRTARRDRMLRTLAILQIVPSVLDAVDGRWALVGGGPSLWLTNADDRAITSSPLSYSALNSSQLQAMGIDMLPGYEDPYSGRVLTRGEIGCFLSHYQIWKEVVQHGLQSVLVLEDDVRFEPQFRKRLTSLMSNIREAQLDWDLIYVGRKRMQIKKPEKSVPAVRNLVEADYSYWTLGYAISQQGALKLLRAEPLSKMLPVDEFLPIMFNKHPEVKYLEMFEPRDLKAFSAEPLLVFPTHYTGEPGYISDTETSTIWDNEGVTTDWDRQKSGKMQQQAHIGSSAQNREALQTQPVGGSAAAREEL</sequence>
<dbReference type="Proteomes" id="UP000886611">
    <property type="component" value="Unassembled WGS sequence"/>
</dbReference>
<dbReference type="Gene3D" id="3.90.550.10">
    <property type="entry name" value="Spore Coat Polysaccharide Biosynthesis Protein SpsA, Chain A"/>
    <property type="match status" value="1"/>
</dbReference>
<feature type="non-terminal residue" evidence="8">
    <location>
        <position position="637"/>
    </location>
</feature>
<evidence type="ECO:0000313" key="9">
    <source>
        <dbReference type="Proteomes" id="UP000886611"/>
    </source>
</evidence>
<dbReference type="FunFam" id="3.90.550.10:FF:000048">
    <property type="entry name" value="Glycosyltransferase 25 family member 1"/>
    <property type="match status" value="1"/>
</dbReference>
<dbReference type="CDD" id="cd06532">
    <property type="entry name" value="Glyco_transf_25"/>
    <property type="match status" value="1"/>
</dbReference>
<dbReference type="InterPro" id="IPR050757">
    <property type="entry name" value="Collagen_mod_GT25"/>
</dbReference>
<name>A0A8X7X497_POLSE</name>
<keyword evidence="3" id="KW-0256">Endoplasmic reticulum</keyword>
<feature type="region of interest" description="Disordered" evidence="5">
    <location>
        <begin position="599"/>
        <end position="637"/>
    </location>
</feature>
<evidence type="ECO:0000256" key="2">
    <source>
        <dbReference type="ARBA" id="ARBA00022729"/>
    </source>
</evidence>
<dbReference type="EMBL" id="JAATIS010004524">
    <property type="protein sequence ID" value="KAG2461660.1"/>
    <property type="molecule type" value="Genomic_DNA"/>
</dbReference>
<dbReference type="Pfam" id="PF13704">
    <property type="entry name" value="Glyco_tranf_2_4"/>
    <property type="match status" value="1"/>
</dbReference>